<keyword evidence="1" id="KW-1133">Transmembrane helix</keyword>
<evidence type="ECO:0000256" key="1">
    <source>
        <dbReference type="SAM" id="Phobius"/>
    </source>
</evidence>
<feature type="transmembrane region" description="Helical" evidence="1">
    <location>
        <begin position="165"/>
        <end position="190"/>
    </location>
</feature>
<keyword evidence="1" id="KW-0812">Transmembrane</keyword>
<keyword evidence="3" id="KW-1185">Reference proteome</keyword>
<dbReference type="AlphaFoldDB" id="A0A2I0IPN3"/>
<dbReference type="EMBL" id="PGOL01002702">
    <property type="protein sequence ID" value="PKI45683.1"/>
    <property type="molecule type" value="Genomic_DNA"/>
</dbReference>
<proteinExistence type="predicted"/>
<sequence>MAPDNTLMLFSGRYVVWILTRKRHCRGVPGIRSSVHQMGLSARAWRRGRDSGQYWPTWQLLWRSSRVAYRPGPDLEMNRITSSKSDSSQGMVRGPGFVNPYSSSACDRSFLKTGWFRYVACTTNLRHPAPTHTATWPAGTSDGILEADDILALFRHRRSSCRSLTMWRILLHFPIPADILVLCLACLFVVSDALALSFGEDGGDDDDG</sequence>
<comment type="caution">
    <text evidence="2">The sequence shown here is derived from an EMBL/GenBank/DDBJ whole genome shotgun (WGS) entry which is preliminary data.</text>
</comment>
<gene>
    <name evidence="2" type="ORF">CRG98_033999</name>
</gene>
<keyword evidence="1" id="KW-0472">Membrane</keyword>
<reference evidence="2 3" key="1">
    <citation type="submission" date="2017-11" db="EMBL/GenBank/DDBJ databases">
        <title>De-novo sequencing of pomegranate (Punica granatum L.) genome.</title>
        <authorList>
            <person name="Akparov Z."/>
            <person name="Amiraslanov A."/>
            <person name="Hajiyeva S."/>
            <person name="Abbasov M."/>
            <person name="Kaur K."/>
            <person name="Hamwieh A."/>
            <person name="Solovyev V."/>
            <person name="Salamov A."/>
            <person name="Braich B."/>
            <person name="Kosarev P."/>
            <person name="Mahmoud A."/>
            <person name="Hajiyev E."/>
            <person name="Babayeva S."/>
            <person name="Izzatullayeva V."/>
            <person name="Mammadov A."/>
            <person name="Mammadov A."/>
            <person name="Sharifova S."/>
            <person name="Ojaghi J."/>
            <person name="Eynullazada K."/>
            <person name="Bayramov B."/>
            <person name="Abdulazimova A."/>
            <person name="Shahmuradov I."/>
        </authorList>
    </citation>
    <scope>NUCLEOTIDE SEQUENCE [LARGE SCALE GENOMIC DNA]</scope>
    <source>
        <strain evidence="3">cv. AG2017</strain>
        <tissue evidence="2">Leaf</tissue>
    </source>
</reference>
<evidence type="ECO:0000313" key="3">
    <source>
        <dbReference type="Proteomes" id="UP000233551"/>
    </source>
</evidence>
<name>A0A2I0IPN3_PUNGR</name>
<accession>A0A2I0IPN3</accession>
<dbReference type="Proteomes" id="UP000233551">
    <property type="component" value="Unassembled WGS sequence"/>
</dbReference>
<organism evidence="2 3">
    <name type="scientific">Punica granatum</name>
    <name type="common">Pomegranate</name>
    <dbReference type="NCBI Taxonomy" id="22663"/>
    <lineage>
        <taxon>Eukaryota</taxon>
        <taxon>Viridiplantae</taxon>
        <taxon>Streptophyta</taxon>
        <taxon>Embryophyta</taxon>
        <taxon>Tracheophyta</taxon>
        <taxon>Spermatophyta</taxon>
        <taxon>Magnoliopsida</taxon>
        <taxon>eudicotyledons</taxon>
        <taxon>Gunneridae</taxon>
        <taxon>Pentapetalae</taxon>
        <taxon>rosids</taxon>
        <taxon>malvids</taxon>
        <taxon>Myrtales</taxon>
        <taxon>Lythraceae</taxon>
        <taxon>Punica</taxon>
    </lineage>
</organism>
<evidence type="ECO:0000313" key="2">
    <source>
        <dbReference type="EMBL" id="PKI45683.1"/>
    </source>
</evidence>
<protein>
    <submittedName>
        <fullName evidence="2">Uncharacterized protein</fullName>
    </submittedName>
</protein>